<evidence type="ECO:0000313" key="1">
    <source>
        <dbReference type="EMBL" id="MBD3689301.1"/>
    </source>
</evidence>
<dbReference type="PANTHER" id="PTHR48098:SF1">
    <property type="entry name" value="DIACYLGLYCEROL ACYLTRANSFERASE_MYCOLYLTRANSFERASE AG85A"/>
    <property type="match status" value="1"/>
</dbReference>
<protein>
    <recommendedName>
        <fullName evidence="3">Esterase</fullName>
    </recommendedName>
</protein>
<dbReference type="Proteomes" id="UP000627538">
    <property type="component" value="Unassembled WGS sequence"/>
</dbReference>
<dbReference type="InterPro" id="IPR000801">
    <property type="entry name" value="Esterase-like"/>
</dbReference>
<dbReference type="SUPFAM" id="SSF53474">
    <property type="entry name" value="alpha/beta-Hydrolases"/>
    <property type="match status" value="1"/>
</dbReference>
<dbReference type="EMBL" id="JACRUO010000001">
    <property type="protein sequence ID" value="MBD3689301.1"/>
    <property type="molecule type" value="Genomic_DNA"/>
</dbReference>
<dbReference type="InterPro" id="IPR050583">
    <property type="entry name" value="Mycobacterial_A85_antigen"/>
</dbReference>
<dbReference type="Gene3D" id="3.40.50.1820">
    <property type="entry name" value="alpha/beta hydrolase"/>
    <property type="match status" value="1"/>
</dbReference>
<dbReference type="Pfam" id="PF00756">
    <property type="entry name" value="Esterase"/>
    <property type="match status" value="1"/>
</dbReference>
<name>A0A8I0KNI0_9ACTO</name>
<dbReference type="RefSeq" id="WP_191071360.1">
    <property type="nucleotide sequence ID" value="NZ_CP060506.1"/>
</dbReference>
<dbReference type="PANTHER" id="PTHR48098">
    <property type="entry name" value="ENTEROCHELIN ESTERASE-RELATED"/>
    <property type="match status" value="1"/>
</dbReference>
<dbReference type="GO" id="GO:0016747">
    <property type="term" value="F:acyltransferase activity, transferring groups other than amino-acyl groups"/>
    <property type="evidence" value="ECO:0007669"/>
    <property type="project" value="TreeGrafter"/>
</dbReference>
<organism evidence="1 2">
    <name type="scientific">Nanchangia anserum</name>
    <dbReference type="NCBI Taxonomy" id="2692125"/>
    <lineage>
        <taxon>Bacteria</taxon>
        <taxon>Bacillati</taxon>
        <taxon>Actinomycetota</taxon>
        <taxon>Actinomycetes</taxon>
        <taxon>Actinomycetales</taxon>
        <taxon>Actinomycetaceae</taxon>
        <taxon>Nanchangia</taxon>
    </lineage>
</organism>
<comment type="caution">
    <text evidence="1">The sequence shown here is derived from an EMBL/GenBank/DDBJ whole genome shotgun (WGS) entry which is preliminary data.</text>
</comment>
<proteinExistence type="predicted"/>
<dbReference type="AlphaFoldDB" id="A0A8I0KNI0"/>
<sequence length="275" mass="30083">MTQIELSTSSQILGQWIDLTIVAPEAPKRHFGPHTPAGSVPASRALADEGAPTPALMAPPRVCYLLHGTTGNHRTWTQRMVLHGLANRHHVAFVCMSAGRSFYLNWQRQLAWTDFLTEELPLLVADHIRVDTTAGSALIAGLSAGGYGAFRAALAHPENYLAAGSFSGVLDIASEFNRPRRHELYRGAFASADVTGTDADLFALAEALVSSGRRAPRLWAACGSSDHVLEQSRTFRDWANEIGLELTYAEWEGGHEWAFWDPALRAFLDWALPVP</sequence>
<evidence type="ECO:0000313" key="2">
    <source>
        <dbReference type="Proteomes" id="UP000627538"/>
    </source>
</evidence>
<reference evidence="1 2" key="1">
    <citation type="submission" date="2020-08" db="EMBL/GenBank/DDBJ databases">
        <title>Winkia gen. nov., sp. nov., isolated from faeces of the Anser albifrons in China.</title>
        <authorList>
            <person name="Liu Q."/>
        </authorList>
    </citation>
    <scope>NUCLEOTIDE SEQUENCE [LARGE SCALE GENOMIC DNA]</scope>
    <source>
        <strain evidence="1 2">C62</strain>
    </source>
</reference>
<accession>A0A8I0KNI0</accession>
<evidence type="ECO:0008006" key="3">
    <source>
        <dbReference type="Google" id="ProtNLM"/>
    </source>
</evidence>
<gene>
    <name evidence="1" type="ORF">H8R10_03520</name>
</gene>
<dbReference type="InterPro" id="IPR029058">
    <property type="entry name" value="AB_hydrolase_fold"/>
</dbReference>
<keyword evidence="2" id="KW-1185">Reference proteome</keyword>